<evidence type="ECO:0008006" key="3">
    <source>
        <dbReference type="Google" id="ProtNLM"/>
    </source>
</evidence>
<gene>
    <name evidence="1" type="ORF">CIB95_14895</name>
</gene>
<comment type="caution">
    <text evidence="1">The sequence shown here is derived from an EMBL/GenBank/DDBJ whole genome shotgun (WGS) entry which is preliminary data.</text>
</comment>
<reference evidence="2" key="1">
    <citation type="submission" date="2017-08" db="EMBL/GenBank/DDBJ databases">
        <authorList>
            <person name="Huang Z."/>
        </authorList>
    </citation>
    <scope>NUCLEOTIDE SEQUENCE [LARGE SCALE GENOMIC DNA]</scope>
    <source>
        <strain evidence="2">SA5d-4</strain>
    </source>
</reference>
<dbReference type="Pfam" id="PF10730">
    <property type="entry name" value="DUF2521"/>
    <property type="match status" value="1"/>
</dbReference>
<dbReference type="AlphaFoldDB" id="A0A263BRE3"/>
<name>A0A263BRE3_9BACI</name>
<sequence length="146" mass="17629">MSVVTTFQERKRQKRLQYEKKLLRELSLKVLQEHVKEQFNPYVHPTYVYYLAIEDGCIDVAIESYLLGASFSRFGHFGESVNEVKERSYQEMSGYIDYLYDFINTWLGKTRDMSTEDLYFTCESYINYWWEKGFLEGLKKIRLRLH</sequence>
<keyword evidence="2" id="KW-1185">Reference proteome</keyword>
<dbReference type="EMBL" id="NPIA01000010">
    <property type="protein sequence ID" value="OZM55947.1"/>
    <property type="molecule type" value="Genomic_DNA"/>
</dbReference>
<dbReference type="InterPro" id="IPR019667">
    <property type="entry name" value="Uncharacterised_YbaK"/>
</dbReference>
<accession>A0A263BRE3</accession>
<reference evidence="1 2" key="2">
    <citation type="submission" date="2017-09" db="EMBL/GenBank/DDBJ databases">
        <title>Bacillus patelloidae sp. nov., isolated from the intestinal tract of a marine limpet.</title>
        <authorList>
            <person name="Liu R."/>
            <person name="Dong C."/>
            <person name="Shao Z."/>
        </authorList>
    </citation>
    <scope>NUCLEOTIDE SEQUENCE [LARGE SCALE GENOMIC DNA]</scope>
    <source>
        <strain evidence="1 2">SA5d-4</strain>
    </source>
</reference>
<evidence type="ECO:0000313" key="2">
    <source>
        <dbReference type="Proteomes" id="UP000217083"/>
    </source>
</evidence>
<organism evidence="1 2">
    <name type="scientific">Lottiidibacillus patelloidae</name>
    <dbReference type="NCBI Taxonomy" id="2670334"/>
    <lineage>
        <taxon>Bacteria</taxon>
        <taxon>Bacillati</taxon>
        <taxon>Bacillota</taxon>
        <taxon>Bacilli</taxon>
        <taxon>Bacillales</taxon>
        <taxon>Bacillaceae</taxon>
        <taxon>Lottiidibacillus</taxon>
    </lineage>
</organism>
<protein>
    <recommendedName>
        <fullName evidence="3">DUF2521 domain-containing protein</fullName>
    </recommendedName>
</protein>
<dbReference type="Proteomes" id="UP000217083">
    <property type="component" value="Unassembled WGS sequence"/>
</dbReference>
<proteinExistence type="predicted"/>
<evidence type="ECO:0000313" key="1">
    <source>
        <dbReference type="EMBL" id="OZM55947.1"/>
    </source>
</evidence>